<dbReference type="AlphaFoldDB" id="A0A0C9Z9E7"/>
<evidence type="ECO:0000313" key="3">
    <source>
        <dbReference type="Proteomes" id="UP000054018"/>
    </source>
</evidence>
<reference evidence="2 3" key="1">
    <citation type="submission" date="2014-04" db="EMBL/GenBank/DDBJ databases">
        <authorList>
            <consortium name="DOE Joint Genome Institute"/>
            <person name="Kuo A."/>
            <person name="Kohler A."/>
            <person name="Costa M.D."/>
            <person name="Nagy L.G."/>
            <person name="Floudas D."/>
            <person name="Copeland A."/>
            <person name="Barry K.W."/>
            <person name="Cichocki N."/>
            <person name="Veneault-Fourrey C."/>
            <person name="LaButti K."/>
            <person name="Lindquist E.A."/>
            <person name="Lipzen A."/>
            <person name="Lundell T."/>
            <person name="Morin E."/>
            <person name="Murat C."/>
            <person name="Sun H."/>
            <person name="Tunlid A."/>
            <person name="Henrissat B."/>
            <person name="Grigoriev I.V."/>
            <person name="Hibbett D.S."/>
            <person name="Martin F."/>
            <person name="Nordberg H.P."/>
            <person name="Cantor M.N."/>
            <person name="Hua S.X."/>
        </authorList>
    </citation>
    <scope>NUCLEOTIDE SEQUENCE [LARGE SCALE GENOMIC DNA]</scope>
    <source>
        <strain evidence="2 3">441</strain>
    </source>
</reference>
<evidence type="ECO:0000256" key="1">
    <source>
        <dbReference type="SAM" id="MobiDB-lite"/>
    </source>
</evidence>
<dbReference type="Proteomes" id="UP000054018">
    <property type="component" value="Unassembled WGS sequence"/>
</dbReference>
<proteinExistence type="predicted"/>
<dbReference type="HOGENOM" id="CLU_2360525_0_0_1"/>
<protein>
    <submittedName>
        <fullName evidence="2">Uncharacterized protein</fullName>
    </submittedName>
</protein>
<accession>A0A0C9Z9E7</accession>
<evidence type="ECO:0000313" key="2">
    <source>
        <dbReference type="EMBL" id="KIK16498.1"/>
    </source>
</evidence>
<reference evidence="3" key="2">
    <citation type="submission" date="2015-01" db="EMBL/GenBank/DDBJ databases">
        <title>Evolutionary Origins and Diversification of the Mycorrhizal Mutualists.</title>
        <authorList>
            <consortium name="DOE Joint Genome Institute"/>
            <consortium name="Mycorrhizal Genomics Consortium"/>
            <person name="Kohler A."/>
            <person name="Kuo A."/>
            <person name="Nagy L.G."/>
            <person name="Floudas D."/>
            <person name="Copeland A."/>
            <person name="Barry K.W."/>
            <person name="Cichocki N."/>
            <person name="Veneault-Fourrey C."/>
            <person name="LaButti K."/>
            <person name="Lindquist E.A."/>
            <person name="Lipzen A."/>
            <person name="Lundell T."/>
            <person name="Morin E."/>
            <person name="Murat C."/>
            <person name="Riley R."/>
            <person name="Ohm R."/>
            <person name="Sun H."/>
            <person name="Tunlid A."/>
            <person name="Henrissat B."/>
            <person name="Grigoriev I.V."/>
            <person name="Hibbett D.S."/>
            <person name="Martin F."/>
        </authorList>
    </citation>
    <scope>NUCLEOTIDE SEQUENCE [LARGE SCALE GENOMIC DNA]</scope>
    <source>
        <strain evidence="3">441</strain>
    </source>
</reference>
<sequence length="96" mass="10510">MTITPGLYRITTRLRPDALIGVDPYIRSAIKPVVIAVPEFSPDGTTWRVLEEDGQLYLLLVHTANTRSESLLDSAPVGTPTRTPETGTQKSLSKDC</sequence>
<keyword evidence="3" id="KW-1185">Reference proteome</keyword>
<organism evidence="2 3">
    <name type="scientific">Pisolithus microcarpus 441</name>
    <dbReference type="NCBI Taxonomy" id="765257"/>
    <lineage>
        <taxon>Eukaryota</taxon>
        <taxon>Fungi</taxon>
        <taxon>Dikarya</taxon>
        <taxon>Basidiomycota</taxon>
        <taxon>Agaricomycotina</taxon>
        <taxon>Agaricomycetes</taxon>
        <taxon>Agaricomycetidae</taxon>
        <taxon>Boletales</taxon>
        <taxon>Sclerodermatineae</taxon>
        <taxon>Pisolithaceae</taxon>
        <taxon>Pisolithus</taxon>
    </lineage>
</organism>
<feature type="region of interest" description="Disordered" evidence="1">
    <location>
        <begin position="70"/>
        <end position="96"/>
    </location>
</feature>
<gene>
    <name evidence="2" type="ORF">PISMIDRAFT_15810</name>
</gene>
<dbReference type="EMBL" id="KN833856">
    <property type="protein sequence ID" value="KIK16498.1"/>
    <property type="molecule type" value="Genomic_DNA"/>
</dbReference>
<feature type="compositionally biased region" description="Polar residues" evidence="1">
    <location>
        <begin position="80"/>
        <end position="96"/>
    </location>
</feature>
<name>A0A0C9Z9E7_9AGAM</name>